<dbReference type="GO" id="GO:0043448">
    <property type="term" value="P:alkane catabolic process"/>
    <property type="evidence" value="ECO:0007669"/>
    <property type="project" value="TreeGrafter"/>
</dbReference>
<feature type="chain" id="PRO_5038734116" description="Lipoprotein" evidence="2">
    <location>
        <begin position="22"/>
        <end position="183"/>
    </location>
</feature>
<dbReference type="Proteomes" id="UP000653411">
    <property type="component" value="Unassembled WGS sequence"/>
</dbReference>
<dbReference type="PANTHER" id="PTHR39335:SF1">
    <property type="entry name" value="BLL4220 PROTEIN"/>
    <property type="match status" value="1"/>
</dbReference>
<comment type="caution">
    <text evidence="3">The sequence shown here is derived from an EMBL/GenBank/DDBJ whole genome shotgun (WGS) entry which is preliminary data.</text>
</comment>
<dbReference type="AlphaFoldDB" id="A0A918CUB1"/>
<evidence type="ECO:0000256" key="2">
    <source>
        <dbReference type="SAM" id="SignalP"/>
    </source>
</evidence>
<dbReference type="RefSeq" id="WP_189266168.1">
    <property type="nucleotide sequence ID" value="NZ_BMML01000016.1"/>
</dbReference>
<protein>
    <recommendedName>
        <fullName evidence="5">Lipoprotein</fullName>
    </recommendedName>
</protein>
<dbReference type="Pfam" id="PF03640">
    <property type="entry name" value="Lipoprotein_15"/>
    <property type="match status" value="2"/>
</dbReference>
<feature type="region of interest" description="Disordered" evidence="1">
    <location>
        <begin position="33"/>
        <end position="58"/>
    </location>
</feature>
<evidence type="ECO:0000313" key="3">
    <source>
        <dbReference type="EMBL" id="GGN27104.1"/>
    </source>
</evidence>
<dbReference type="EMBL" id="BMML01000016">
    <property type="protein sequence ID" value="GGN27104.1"/>
    <property type="molecule type" value="Genomic_DNA"/>
</dbReference>
<accession>A0A918CUB1</accession>
<name>A0A918CUB1_9ACTN</name>
<feature type="signal peptide" evidence="2">
    <location>
        <begin position="1"/>
        <end position="21"/>
    </location>
</feature>
<keyword evidence="4" id="KW-1185">Reference proteome</keyword>
<sequence>MSRHRIALAMASGIASVLLLAACSSGSSTDSNSTGAAASAAGAPAGTTAPADSGTSTAAAAGGTHMVSTNMLMVKQMSGMGSVVTDAQGWTLYRYDKDQASPSMSMCTDSCAQTWMPVMADGSVQGMGLQAEVGTVTRSDGMKQVTIAGWPLYRYMGDTKAGEMNGQGKNGTWHAVTPAGKTA</sequence>
<evidence type="ECO:0000313" key="4">
    <source>
        <dbReference type="Proteomes" id="UP000653411"/>
    </source>
</evidence>
<dbReference type="PANTHER" id="PTHR39335">
    <property type="entry name" value="BLL4220 PROTEIN"/>
    <property type="match status" value="1"/>
</dbReference>
<dbReference type="InterPro" id="IPR005297">
    <property type="entry name" value="Lipoprotein_repeat"/>
</dbReference>
<reference evidence="3" key="2">
    <citation type="submission" date="2020-09" db="EMBL/GenBank/DDBJ databases">
        <authorList>
            <person name="Sun Q."/>
            <person name="Zhou Y."/>
        </authorList>
    </citation>
    <scope>NUCLEOTIDE SEQUENCE</scope>
    <source>
        <strain evidence="3">CGMCC 4.7110</strain>
    </source>
</reference>
<keyword evidence="2" id="KW-0732">Signal</keyword>
<evidence type="ECO:0000256" key="1">
    <source>
        <dbReference type="SAM" id="MobiDB-lite"/>
    </source>
</evidence>
<dbReference type="PROSITE" id="PS51257">
    <property type="entry name" value="PROKAR_LIPOPROTEIN"/>
    <property type="match status" value="1"/>
</dbReference>
<evidence type="ECO:0008006" key="5">
    <source>
        <dbReference type="Google" id="ProtNLM"/>
    </source>
</evidence>
<proteinExistence type="predicted"/>
<reference evidence="3" key="1">
    <citation type="journal article" date="2014" name="Int. J. Syst. Evol. Microbiol.">
        <title>Complete genome sequence of Corynebacterium casei LMG S-19264T (=DSM 44701T), isolated from a smear-ripened cheese.</title>
        <authorList>
            <consortium name="US DOE Joint Genome Institute (JGI-PGF)"/>
            <person name="Walter F."/>
            <person name="Albersmeier A."/>
            <person name="Kalinowski J."/>
            <person name="Ruckert C."/>
        </authorList>
    </citation>
    <scope>NUCLEOTIDE SEQUENCE</scope>
    <source>
        <strain evidence="3">CGMCC 4.7110</strain>
    </source>
</reference>
<organism evidence="3 4">
    <name type="scientific">Streptomyces fuscichromogenes</name>
    <dbReference type="NCBI Taxonomy" id="1324013"/>
    <lineage>
        <taxon>Bacteria</taxon>
        <taxon>Bacillati</taxon>
        <taxon>Actinomycetota</taxon>
        <taxon>Actinomycetes</taxon>
        <taxon>Kitasatosporales</taxon>
        <taxon>Streptomycetaceae</taxon>
        <taxon>Streptomyces</taxon>
    </lineage>
</organism>
<gene>
    <name evidence="3" type="ORF">GCM10011578_062080</name>
</gene>